<protein>
    <recommendedName>
        <fullName evidence="1">DUF985 domain-containing protein</fullName>
    </recommendedName>
</protein>
<dbReference type="InterPro" id="IPR039935">
    <property type="entry name" value="YML079W-like"/>
</dbReference>
<dbReference type="PANTHER" id="PTHR33387">
    <property type="entry name" value="RMLC-LIKE JELLY ROLL FOLD PROTEIN"/>
    <property type="match status" value="1"/>
</dbReference>
<keyword evidence="3" id="KW-1185">Reference proteome</keyword>
<gene>
    <name evidence="2" type="ORF">BerOc1_01590</name>
</gene>
<evidence type="ECO:0000259" key="1">
    <source>
        <dbReference type="Pfam" id="PF06172"/>
    </source>
</evidence>
<organism evidence="2 3">
    <name type="scientific">Pseudodesulfovibrio hydrargyri</name>
    <dbReference type="NCBI Taxonomy" id="2125990"/>
    <lineage>
        <taxon>Bacteria</taxon>
        <taxon>Pseudomonadati</taxon>
        <taxon>Thermodesulfobacteriota</taxon>
        <taxon>Desulfovibrionia</taxon>
        <taxon>Desulfovibrionales</taxon>
        <taxon>Desulfovibrionaceae</taxon>
    </lineage>
</organism>
<dbReference type="CDD" id="cd06121">
    <property type="entry name" value="cupin_YML079wp"/>
    <property type="match status" value="1"/>
</dbReference>
<dbReference type="SUPFAM" id="SSF51182">
    <property type="entry name" value="RmlC-like cupins"/>
    <property type="match status" value="1"/>
</dbReference>
<dbReference type="OrthoDB" id="9798288at2"/>
<evidence type="ECO:0000313" key="3">
    <source>
        <dbReference type="Proteomes" id="UP000181901"/>
    </source>
</evidence>
<comment type="caution">
    <text evidence="2">The sequence shown here is derived from an EMBL/GenBank/DDBJ whole genome shotgun (WGS) entry which is preliminary data.</text>
</comment>
<dbReference type="InterPro" id="IPR014710">
    <property type="entry name" value="RmlC-like_jellyroll"/>
</dbReference>
<name>A0A1J5ND78_9BACT</name>
<dbReference type="Pfam" id="PF06172">
    <property type="entry name" value="Cupin_5"/>
    <property type="match status" value="1"/>
</dbReference>
<dbReference type="Gene3D" id="2.60.120.10">
    <property type="entry name" value="Jelly Rolls"/>
    <property type="match status" value="1"/>
</dbReference>
<dbReference type="InterPro" id="IPR009327">
    <property type="entry name" value="Cupin_DUF985"/>
</dbReference>
<proteinExistence type="predicted"/>
<reference evidence="2 3" key="1">
    <citation type="submission" date="2015-09" db="EMBL/GenBank/DDBJ databases">
        <title>Genome of Desulfovibrio dechloracetivorans BerOc1, a mercury methylating strain isolated from highly hydrocarbons and metals contaminated coastal sediments.</title>
        <authorList>
            <person name="Goni Urriza M."/>
            <person name="Gassie C."/>
            <person name="Bouchez O."/>
            <person name="Klopp C."/>
            <person name="Ranchou-Peyruse A."/>
            <person name="Remy G."/>
        </authorList>
    </citation>
    <scope>NUCLEOTIDE SEQUENCE [LARGE SCALE GENOMIC DNA]</scope>
    <source>
        <strain evidence="2 3">BerOc1</strain>
    </source>
</reference>
<accession>A0A1J5ND78</accession>
<dbReference type="PANTHER" id="PTHR33387:SF3">
    <property type="entry name" value="DUF985 DOMAIN-CONTAINING PROTEIN"/>
    <property type="match status" value="1"/>
</dbReference>
<dbReference type="Proteomes" id="UP000181901">
    <property type="component" value="Unassembled WGS sequence"/>
</dbReference>
<dbReference type="EMBL" id="LKAQ01000004">
    <property type="protein sequence ID" value="OIQ49665.1"/>
    <property type="molecule type" value="Genomic_DNA"/>
</dbReference>
<feature type="domain" description="DUF985" evidence="1">
    <location>
        <begin position="8"/>
        <end position="146"/>
    </location>
</feature>
<evidence type="ECO:0000313" key="2">
    <source>
        <dbReference type="EMBL" id="OIQ49665.1"/>
    </source>
</evidence>
<dbReference type="InterPro" id="IPR011051">
    <property type="entry name" value="RmlC_Cupin_sf"/>
</dbReference>
<dbReference type="AlphaFoldDB" id="A0A1J5ND78"/>
<dbReference type="RefSeq" id="WP_071545160.1">
    <property type="nucleotide sequence ID" value="NZ_LKAQ01000004.1"/>
</dbReference>
<sequence>MNTPTAREIIEYLGLSPHPEEGGWFRETHRADESLPHEVLPDRYAGPRAFGTAIYYLLTPDTYSHMHRLVSDETFHFYAGGPCEMLRLHPDGAGETVLFGNDVLAGQRPQIVVPRDCWQGLRLLPGADFALMGCTVAPGFEYEDYAHGDRAELISRYPQFREQIIRLTAA</sequence>